<feature type="transmembrane region" description="Helical" evidence="6">
    <location>
        <begin position="167"/>
        <end position="188"/>
    </location>
</feature>
<evidence type="ECO:0000259" key="7">
    <source>
        <dbReference type="PROSITE" id="PS50893"/>
    </source>
</evidence>
<evidence type="ECO:0000256" key="6">
    <source>
        <dbReference type="SAM" id="Phobius"/>
    </source>
</evidence>
<dbReference type="Gene3D" id="3.40.50.300">
    <property type="entry name" value="P-loop containing nucleotide triphosphate hydrolases"/>
    <property type="match status" value="1"/>
</dbReference>
<dbReference type="SUPFAM" id="SSF52540">
    <property type="entry name" value="P-loop containing nucleoside triphosphate hydrolases"/>
    <property type="match status" value="1"/>
</dbReference>
<evidence type="ECO:0000256" key="5">
    <source>
        <dbReference type="SAM" id="MobiDB-lite"/>
    </source>
</evidence>
<evidence type="ECO:0000259" key="8">
    <source>
        <dbReference type="PROSITE" id="PS50929"/>
    </source>
</evidence>
<dbReference type="PROSITE" id="PS50929">
    <property type="entry name" value="ABC_TM1F"/>
    <property type="match status" value="1"/>
</dbReference>
<dbReference type="SUPFAM" id="SSF90123">
    <property type="entry name" value="ABC transporter transmembrane region"/>
    <property type="match status" value="1"/>
</dbReference>
<dbReference type="InterPro" id="IPR036640">
    <property type="entry name" value="ABC1_TM_sf"/>
</dbReference>
<accession>A0A344LJD1</accession>
<feature type="region of interest" description="Disordered" evidence="5">
    <location>
        <begin position="326"/>
        <end position="345"/>
    </location>
</feature>
<keyword evidence="3 6" id="KW-1133">Transmembrane helix</keyword>
<evidence type="ECO:0000313" key="9">
    <source>
        <dbReference type="EMBL" id="AXB48155.1"/>
    </source>
</evidence>
<keyword evidence="4 6" id="KW-0472">Membrane</keyword>
<evidence type="ECO:0000313" key="10">
    <source>
        <dbReference type="Proteomes" id="UP000250434"/>
    </source>
</evidence>
<dbReference type="GO" id="GO:0015421">
    <property type="term" value="F:ABC-type oligopeptide transporter activity"/>
    <property type="evidence" value="ECO:0007669"/>
    <property type="project" value="TreeGrafter"/>
</dbReference>
<dbReference type="GO" id="GO:0005886">
    <property type="term" value="C:plasma membrane"/>
    <property type="evidence" value="ECO:0007669"/>
    <property type="project" value="UniProtKB-SubCell"/>
</dbReference>
<comment type="subcellular location">
    <subcellularLocation>
        <location evidence="1">Cell membrane</location>
        <topology evidence="1">Multi-pass membrane protein</topology>
    </subcellularLocation>
</comment>
<feature type="transmembrane region" description="Helical" evidence="6">
    <location>
        <begin position="140"/>
        <end position="161"/>
    </location>
</feature>
<keyword evidence="2 6" id="KW-0812">Transmembrane</keyword>
<dbReference type="GO" id="GO:0005524">
    <property type="term" value="F:ATP binding"/>
    <property type="evidence" value="ECO:0007669"/>
    <property type="project" value="InterPro"/>
</dbReference>
<dbReference type="Pfam" id="PF00005">
    <property type="entry name" value="ABC_tran"/>
    <property type="match status" value="1"/>
</dbReference>
<keyword evidence="10" id="KW-1185">Reference proteome</keyword>
<dbReference type="PANTHER" id="PTHR43394">
    <property type="entry name" value="ATP-DEPENDENT PERMEASE MDL1, MITOCHONDRIAL"/>
    <property type="match status" value="1"/>
</dbReference>
<name>A0A344LJD1_9PSEU</name>
<dbReference type="PANTHER" id="PTHR43394:SF1">
    <property type="entry name" value="ATP-BINDING CASSETTE SUB-FAMILY B MEMBER 10, MITOCHONDRIAL"/>
    <property type="match status" value="1"/>
</dbReference>
<evidence type="ECO:0000256" key="3">
    <source>
        <dbReference type="ARBA" id="ARBA00022989"/>
    </source>
</evidence>
<dbReference type="Pfam" id="PF00664">
    <property type="entry name" value="ABC_membrane"/>
    <property type="match status" value="1"/>
</dbReference>
<dbReference type="GO" id="GO:0016887">
    <property type="term" value="F:ATP hydrolysis activity"/>
    <property type="evidence" value="ECO:0007669"/>
    <property type="project" value="InterPro"/>
</dbReference>
<organism evidence="9 10">
    <name type="scientific">Amycolatopsis albispora</name>
    <dbReference type="NCBI Taxonomy" id="1804986"/>
    <lineage>
        <taxon>Bacteria</taxon>
        <taxon>Bacillati</taxon>
        <taxon>Actinomycetota</taxon>
        <taxon>Actinomycetes</taxon>
        <taxon>Pseudonocardiales</taxon>
        <taxon>Pseudonocardiaceae</taxon>
        <taxon>Amycolatopsis</taxon>
    </lineage>
</organism>
<dbReference type="KEGG" id="aab:A4R43_41700"/>
<dbReference type="PROSITE" id="PS00211">
    <property type="entry name" value="ABC_TRANSPORTER_1"/>
    <property type="match status" value="1"/>
</dbReference>
<proteinExistence type="predicted"/>
<dbReference type="InterPro" id="IPR027417">
    <property type="entry name" value="P-loop_NTPase"/>
</dbReference>
<feature type="domain" description="ABC transporter" evidence="7">
    <location>
        <begin position="294"/>
        <end position="559"/>
    </location>
</feature>
<evidence type="ECO:0000256" key="2">
    <source>
        <dbReference type="ARBA" id="ARBA00022692"/>
    </source>
</evidence>
<gene>
    <name evidence="9" type="ORF">A4R43_41700</name>
</gene>
<dbReference type="RefSeq" id="WP_113697225.1">
    <property type="nucleotide sequence ID" value="NZ_CP015163.1"/>
</dbReference>
<feature type="domain" description="ABC transmembrane type-1" evidence="8">
    <location>
        <begin position="32"/>
        <end position="311"/>
    </location>
</feature>
<sequence length="567" mass="60255">MAEVGPGTPDSRGAARYLWWLVRSQPWRSARGALYGSVWMVSTMLPPYLSSRAIDSGLRTGDFAELAGWTGAVLAAALFNALLGMLRHRTMTFVRVDSALRTVRVVVRHVTRLGATLPRRVSAGEVAHIGAADITTISECLTLVGPGVGAVFAFAAVTLLLLDVSVLLALVVLLGVPVLAVAIAPLLNRLQRQESGYRERQGELTSQIGDIVGGLRVLRGIGGSEQFSRRFHNSSRLLREDGYRVGAVTSWVKALTTGMPVVFLAVITWLTARMTAAGEITIGEMVAVYGYVAALVIPMFFLIQGADQLARGLVAARRVTTLLRIEPEQSGGDRPGPDGPANLADPESGLVVPPGVLLAVVSAAPAESAELLDRLARYTDSAATWDEVPLTDIRLDEVRSRILLARNEEHLFAGPVREAVATRPEHTDTAITAAVRAAAAEDVIAGLPDGLDAMLEARGANLSGGQRQRLRLARALLADPEVLLLVEPASAVDAPTEALIAARLREFRAGRTTVVATTSPLQAGQADVVAFLAGGRVVATGTHAGLLETEPRYRALVYRGAEEEVAR</sequence>
<evidence type="ECO:0000256" key="4">
    <source>
        <dbReference type="ARBA" id="ARBA00023136"/>
    </source>
</evidence>
<dbReference type="InterPro" id="IPR017871">
    <property type="entry name" value="ABC_transporter-like_CS"/>
</dbReference>
<reference evidence="9 10" key="1">
    <citation type="submission" date="2016-04" db="EMBL/GenBank/DDBJ databases">
        <title>Complete genome sequence and analysis of deep-sea sediment isolate, Amycolatopsis sp. WP1.</title>
        <authorList>
            <person name="Wang H."/>
            <person name="Chen S."/>
            <person name="Wu Q."/>
        </authorList>
    </citation>
    <scope>NUCLEOTIDE SEQUENCE [LARGE SCALE GENOMIC DNA]</scope>
    <source>
        <strain evidence="9 10">WP1</strain>
    </source>
</reference>
<evidence type="ECO:0000256" key="1">
    <source>
        <dbReference type="ARBA" id="ARBA00004651"/>
    </source>
</evidence>
<dbReference type="InterPro" id="IPR011527">
    <property type="entry name" value="ABC1_TM_dom"/>
</dbReference>
<dbReference type="EMBL" id="CP015163">
    <property type="protein sequence ID" value="AXB48155.1"/>
    <property type="molecule type" value="Genomic_DNA"/>
</dbReference>
<protein>
    <submittedName>
        <fullName evidence="9">ABC transporter</fullName>
    </submittedName>
</protein>
<dbReference type="AlphaFoldDB" id="A0A344LJD1"/>
<dbReference type="Proteomes" id="UP000250434">
    <property type="component" value="Chromosome"/>
</dbReference>
<dbReference type="OrthoDB" id="4966664at2"/>
<feature type="transmembrane region" description="Helical" evidence="6">
    <location>
        <begin position="66"/>
        <end position="86"/>
    </location>
</feature>
<feature type="transmembrane region" description="Helical" evidence="6">
    <location>
        <begin position="245"/>
        <end position="270"/>
    </location>
</feature>
<dbReference type="PROSITE" id="PS50893">
    <property type="entry name" value="ABC_TRANSPORTER_2"/>
    <property type="match status" value="1"/>
</dbReference>
<feature type="transmembrane region" description="Helical" evidence="6">
    <location>
        <begin position="282"/>
        <end position="303"/>
    </location>
</feature>
<dbReference type="Gene3D" id="1.20.1560.10">
    <property type="entry name" value="ABC transporter type 1, transmembrane domain"/>
    <property type="match status" value="1"/>
</dbReference>
<dbReference type="InterPro" id="IPR003439">
    <property type="entry name" value="ABC_transporter-like_ATP-bd"/>
</dbReference>
<dbReference type="InterPro" id="IPR039421">
    <property type="entry name" value="Type_1_exporter"/>
</dbReference>